<feature type="transmembrane region" description="Helical" evidence="1">
    <location>
        <begin position="17"/>
        <end position="34"/>
    </location>
</feature>
<feature type="transmembrane region" description="Helical" evidence="1">
    <location>
        <begin position="40"/>
        <end position="58"/>
    </location>
</feature>
<comment type="caution">
    <text evidence="2">The sequence shown here is derived from an EMBL/GenBank/DDBJ whole genome shotgun (WGS) entry which is preliminary data.</text>
</comment>
<reference evidence="2 3" key="1">
    <citation type="submission" date="2019-03" db="EMBL/GenBank/DDBJ databases">
        <title>Genomic Encyclopedia of Type Strains, Phase IV (KMG-IV): sequencing the most valuable type-strain genomes for metagenomic binning, comparative biology and taxonomic classification.</title>
        <authorList>
            <person name="Goeker M."/>
        </authorList>
    </citation>
    <scope>NUCLEOTIDE SEQUENCE [LARGE SCALE GENOMIC DNA]</scope>
    <source>
        <strain evidence="2 3">DSM 28867</strain>
    </source>
</reference>
<dbReference type="AlphaFoldDB" id="A0A4V3G7P3"/>
<keyword evidence="1" id="KW-0812">Transmembrane</keyword>
<protein>
    <submittedName>
        <fullName evidence="2">Uncharacterized protein</fullName>
    </submittedName>
</protein>
<organism evidence="2 3">
    <name type="scientific">Breznakia blatticola</name>
    <dbReference type="NCBI Taxonomy" id="1754012"/>
    <lineage>
        <taxon>Bacteria</taxon>
        <taxon>Bacillati</taxon>
        <taxon>Bacillota</taxon>
        <taxon>Erysipelotrichia</taxon>
        <taxon>Erysipelotrichales</taxon>
        <taxon>Erysipelotrichaceae</taxon>
        <taxon>Breznakia</taxon>
    </lineage>
</organism>
<accession>A0A4V3G7P3</accession>
<evidence type="ECO:0000313" key="3">
    <source>
        <dbReference type="Proteomes" id="UP000294743"/>
    </source>
</evidence>
<proteinExistence type="predicted"/>
<name>A0A4V3G7P3_9FIRM</name>
<dbReference type="Proteomes" id="UP000294743">
    <property type="component" value="Unassembled WGS sequence"/>
</dbReference>
<dbReference type="OrthoDB" id="9940275at2"/>
<gene>
    <name evidence="2" type="ORF">EDD63_1174</name>
</gene>
<keyword evidence="1" id="KW-0472">Membrane</keyword>
<sequence length="90" mass="10214">MANTETIKTEQLQKMKLYLYALSAACIIISRIMNLIDWNLGMSITSVLVAITLLIDAYNFKNRKQYVHAFLNGALAIVIVVMIVILWIIL</sequence>
<dbReference type="RefSeq" id="WP_134169478.1">
    <property type="nucleotide sequence ID" value="NZ_SODD01000017.1"/>
</dbReference>
<keyword evidence="1" id="KW-1133">Transmembrane helix</keyword>
<evidence type="ECO:0000313" key="2">
    <source>
        <dbReference type="EMBL" id="TDW19784.1"/>
    </source>
</evidence>
<feature type="transmembrane region" description="Helical" evidence="1">
    <location>
        <begin position="70"/>
        <end position="89"/>
    </location>
</feature>
<evidence type="ECO:0000256" key="1">
    <source>
        <dbReference type="SAM" id="Phobius"/>
    </source>
</evidence>
<keyword evidence="3" id="KW-1185">Reference proteome</keyword>
<dbReference type="EMBL" id="SODD01000017">
    <property type="protein sequence ID" value="TDW19784.1"/>
    <property type="molecule type" value="Genomic_DNA"/>
</dbReference>